<gene>
    <name evidence="1" type="ORF">MRB53_008250</name>
</gene>
<organism evidence="1 2">
    <name type="scientific">Persea americana</name>
    <name type="common">Avocado</name>
    <dbReference type="NCBI Taxonomy" id="3435"/>
    <lineage>
        <taxon>Eukaryota</taxon>
        <taxon>Viridiplantae</taxon>
        <taxon>Streptophyta</taxon>
        <taxon>Embryophyta</taxon>
        <taxon>Tracheophyta</taxon>
        <taxon>Spermatophyta</taxon>
        <taxon>Magnoliopsida</taxon>
        <taxon>Magnoliidae</taxon>
        <taxon>Laurales</taxon>
        <taxon>Lauraceae</taxon>
        <taxon>Persea</taxon>
    </lineage>
</organism>
<proteinExistence type="predicted"/>
<evidence type="ECO:0000313" key="2">
    <source>
        <dbReference type="Proteomes" id="UP001234297"/>
    </source>
</evidence>
<dbReference type="EMBL" id="CM056810">
    <property type="protein sequence ID" value="KAJ8646502.1"/>
    <property type="molecule type" value="Genomic_DNA"/>
</dbReference>
<reference evidence="1 2" key="1">
    <citation type="journal article" date="2022" name="Hortic Res">
        <title>A haplotype resolved chromosomal level avocado genome allows analysis of novel avocado genes.</title>
        <authorList>
            <person name="Nath O."/>
            <person name="Fletcher S.J."/>
            <person name="Hayward A."/>
            <person name="Shaw L.M."/>
            <person name="Masouleh A.K."/>
            <person name="Furtado A."/>
            <person name="Henry R.J."/>
            <person name="Mitter N."/>
        </authorList>
    </citation>
    <scope>NUCLEOTIDE SEQUENCE [LARGE SCALE GENOMIC DNA]</scope>
    <source>
        <strain evidence="2">cv. Hass</strain>
    </source>
</reference>
<keyword evidence="2" id="KW-1185">Reference proteome</keyword>
<dbReference type="Proteomes" id="UP001234297">
    <property type="component" value="Chromosome 2"/>
</dbReference>
<evidence type="ECO:0000313" key="1">
    <source>
        <dbReference type="EMBL" id="KAJ8646502.1"/>
    </source>
</evidence>
<sequence length="562" mass="63557">MEFLPSHDVEEDLLQKNEASDMQDASLSEEEEEMDEFEKRSHMRLNNQDEEMETDASGDIANQNQSNEPALRKKMLRAHDKILKYMLKMTEVCKAQGFVYGIVLEDGKTVAGASDNLRAWWKEKVRFDRNGPAAILDKEGNRNLALASSTLHDLHDTTLGSLLSALMQHCNPPQRKYPLDKGIPPPWWPTGNEEWWQQLRISCPPPFRKPHDLKKAWKVAVLTAVIKHMLPDATRIRKLVRRSKCLQGKMSAKESTIWSAVIDQEEFLFRQLYPNAFPPPSSGNTAMSSDSECEFDVDDSDDEIEEEEKCNPQEFLKLGATSSTREECSTSSSMGKREVPMELDLLLGRRMYTCKNNHCPYHDSKLGFLDVNSRNEHQSRCPFRHTSSSGIGTSNLQTIQNNLSAFTPPSTQSNPTVTTNLPLIPDLGLSIDNQLLVSNPLPLYDTSLFQQGTSSNLNFMNDPRLSNSSRIQVDDSLFRFGFNMGDGLMESANNPINNHSYMRDESHVDQYRMVEQPLHDNPTNFQFGASLGNLPAMDLAEPSLGGDRGGHVPRQENPFWHP</sequence>
<comment type="caution">
    <text evidence="1">The sequence shown here is derived from an EMBL/GenBank/DDBJ whole genome shotgun (WGS) entry which is preliminary data.</text>
</comment>
<accession>A0ACC2MMX7</accession>
<name>A0ACC2MMX7_PERAE</name>
<protein>
    <submittedName>
        <fullName evidence="1">Uncharacterized protein</fullName>
    </submittedName>
</protein>